<dbReference type="Proteomes" id="UP000314294">
    <property type="component" value="Unassembled WGS sequence"/>
</dbReference>
<comment type="caution">
    <text evidence="2">The sequence shown here is derived from an EMBL/GenBank/DDBJ whole genome shotgun (WGS) entry which is preliminary data.</text>
</comment>
<evidence type="ECO:0000313" key="3">
    <source>
        <dbReference type="Proteomes" id="UP000314294"/>
    </source>
</evidence>
<dbReference type="AlphaFoldDB" id="A0A4Z2GRN9"/>
<reference evidence="2 3" key="1">
    <citation type="submission" date="2019-03" db="EMBL/GenBank/DDBJ databases">
        <title>First draft genome of Liparis tanakae, snailfish: a comprehensive survey of snailfish specific genes.</title>
        <authorList>
            <person name="Kim W."/>
            <person name="Song I."/>
            <person name="Jeong J.-H."/>
            <person name="Kim D."/>
            <person name="Kim S."/>
            <person name="Ryu S."/>
            <person name="Song J.Y."/>
            <person name="Lee S.K."/>
        </authorList>
    </citation>
    <scope>NUCLEOTIDE SEQUENCE [LARGE SCALE GENOMIC DNA]</scope>
    <source>
        <tissue evidence="2">Muscle</tissue>
    </source>
</reference>
<organism evidence="2 3">
    <name type="scientific">Liparis tanakae</name>
    <name type="common">Tanaka's snailfish</name>
    <dbReference type="NCBI Taxonomy" id="230148"/>
    <lineage>
        <taxon>Eukaryota</taxon>
        <taxon>Metazoa</taxon>
        <taxon>Chordata</taxon>
        <taxon>Craniata</taxon>
        <taxon>Vertebrata</taxon>
        <taxon>Euteleostomi</taxon>
        <taxon>Actinopterygii</taxon>
        <taxon>Neopterygii</taxon>
        <taxon>Teleostei</taxon>
        <taxon>Neoteleostei</taxon>
        <taxon>Acanthomorphata</taxon>
        <taxon>Eupercaria</taxon>
        <taxon>Perciformes</taxon>
        <taxon>Cottioidei</taxon>
        <taxon>Cottales</taxon>
        <taxon>Liparidae</taxon>
        <taxon>Liparis</taxon>
    </lineage>
</organism>
<proteinExistence type="predicted"/>
<gene>
    <name evidence="2" type="ORF">EYF80_033806</name>
</gene>
<protein>
    <submittedName>
        <fullName evidence="2">Uncharacterized protein</fullName>
    </submittedName>
</protein>
<accession>A0A4Z2GRN9</accession>
<keyword evidence="3" id="KW-1185">Reference proteome</keyword>
<feature type="compositionally biased region" description="Basic and acidic residues" evidence="1">
    <location>
        <begin position="19"/>
        <end position="36"/>
    </location>
</feature>
<feature type="region of interest" description="Disordered" evidence="1">
    <location>
        <begin position="1"/>
        <end position="72"/>
    </location>
</feature>
<name>A0A4Z2GRN9_9TELE</name>
<dbReference type="EMBL" id="SRLO01000440">
    <property type="protein sequence ID" value="TNN55971.1"/>
    <property type="molecule type" value="Genomic_DNA"/>
</dbReference>
<evidence type="ECO:0000313" key="2">
    <source>
        <dbReference type="EMBL" id="TNN55971.1"/>
    </source>
</evidence>
<sequence>MDCFPFTSATIGTGAFTKAEQHGSPQEKEKRKEELSKPQLVAGSGSSRDADRSVRRLARTPTRFSKPDKYGSSCEMQFRDSRLILVTLGESRSHSLLTDFVPSYVSYASAPYSTA</sequence>
<evidence type="ECO:0000256" key="1">
    <source>
        <dbReference type="SAM" id="MobiDB-lite"/>
    </source>
</evidence>